<dbReference type="SMART" id="SM00220">
    <property type="entry name" value="S_TKc"/>
    <property type="match status" value="1"/>
</dbReference>
<dbReference type="InterPro" id="IPR011009">
    <property type="entry name" value="Kinase-like_dom_sf"/>
</dbReference>
<dbReference type="STRING" id="155417.A0A4Q4TPT5"/>
<evidence type="ECO:0000259" key="2">
    <source>
        <dbReference type="SMART" id="SM00220"/>
    </source>
</evidence>
<dbReference type="InterPro" id="IPR000719">
    <property type="entry name" value="Prot_kinase_dom"/>
</dbReference>
<feature type="domain" description="Protein kinase" evidence="2">
    <location>
        <begin position="32"/>
        <end position="242"/>
    </location>
</feature>
<dbReference type="EMBL" id="QJNU01000041">
    <property type="protein sequence ID" value="RYP09316.1"/>
    <property type="molecule type" value="Genomic_DNA"/>
</dbReference>
<organism evidence="3 4">
    <name type="scientific">Monosporascus ibericus</name>
    <dbReference type="NCBI Taxonomy" id="155417"/>
    <lineage>
        <taxon>Eukaryota</taxon>
        <taxon>Fungi</taxon>
        <taxon>Dikarya</taxon>
        <taxon>Ascomycota</taxon>
        <taxon>Pezizomycotina</taxon>
        <taxon>Sordariomycetes</taxon>
        <taxon>Xylariomycetidae</taxon>
        <taxon>Xylariales</taxon>
        <taxon>Xylariales incertae sedis</taxon>
        <taxon>Monosporascus</taxon>
    </lineage>
</organism>
<dbReference type="OrthoDB" id="4767558at2759"/>
<dbReference type="AlphaFoldDB" id="A0A4Q4TPT5"/>
<name>A0A4Q4TPT5_9PEZI</name>
<accession>A0A4Q4TPT5</accession>
<keyword evidence="4" id="KW-1185">Reference proteome</keyword>
<proteinExistence type="predicted"/>
<feature type="region of interest" description="Disordered" evidence="1">
    <location>
        <begin position="79"/>
        <end position="100"/>
    </location>
</feature>
<sequence length="279" mass="31827">MAEPITINLSDEDGSKRVVDELRTLFSTVRRWEFETLLQEGAYGVVVRIKKKPGLFVGVRRQKLRGAEHIVKIIAAHDDTNGTEKNESNGLERNDGGPETNIARRTKLRLKRRFASLMRLLEKRADHYPVGLKGPVIAMEYLENGTFRRLMTRAKSHDIHLPNLMLWSLFLCPRGDVRVLRRKSIYKAIQTMATEILPTGDGQKYPMLDEELRDLLARCLAIQPDHRPRLQEMLQTIETAVKTKTAGAFGSYHTRETDETIKNVLQILVYDASTTGGIY</sequence>
<dbReference type="Proteomes" id="UP000293360">
    <property type="component" value="Unassembled WGS sequence"/>
</dbReference>
<comment type="caution">
    <text evidence="3">The sequence shown here is derived from an EMBL/GenBank/DDBJ whole genome shotgun (WGS) entry which is preliminary data.</text>
</comment>
<reference evidence="3 4" key="1">
    <citation type="submission" date="2018-06" db="EMBL/GenBank/DDBJ databases">
        <title>Complete Genomes of Monosporascus.</title>
        <authorList>
            <person name="Robinson A.J."/>
            <person name="Natvig D.O."/>
        </authorList>
    </citation>
    <scope>NUCLEOTIDE SEQUENCE [LARGE SCALE GENOMIC DNA]</scope>
    <source>
        <strain evidence="3 4">CBS 110550</strain>
    </source>
</reference>
<evidence type="ECO:0000313" key="4">
    <source>
        <dbReference type="Proteomes" id="UP000293360"/>
    </source>
</evidence>
<dbReference type="GO" id="GO:0004672">
    <property type="term" value="F:protein kinase activity"/>
    <property type="evidence" value="ECO:0007669"/>
    <property type="project" value="InterPro"/>
</dbReference>
<evidence type="ECO:0000256" key="1">
    <source>
        <dbReference type="SAM" id="MobiDB-lite"/>
    </source>
</evidence>
<dbReference type="SUPFAM" id="SSF56112">
    <property type="entry name" value="Protein kinase-like (PK-like)"/>
    <property type="match status" value="1"/>
</dbReference>
<gene>
    <name evidence="3" type="ORF">DL764_001363</name>
</gene>
<dbReference type="GO" id="GO:0005524">
    <property type="term" value="F:ATP binding"/>
    <property type="evidence" value="ECO:0007669"/>
    <property type="project" value="InterPro"/>
</dbReference>
<dbReference type="Gene3D" id="1.10.510.10">
    <property type="entry name" value="Transferase(Phosphotransferase) domain 1"/>
    <property type="match status" value="1"/>
</dbReference>
<protein>
    <recommendedName>
        <fullName evidence="2">Protein kinase domain-containing protein</fullName>
    </recommendedName>
</protein>
<feature type="compositionally biased region" description="Basic and acidic residues" evidence="1">
    <location>
        <begin position="79"/>
        <end position="96"/>
    </location>
</feature>
<evidence type="ECO:0000313" key="3">
    <source>
        <dbReference type="EMBL" id="RYP09316.1"/>
    </source>
</evidence>